<dbReference type="InterPro" id="IPR013320">
    <property type="entry name" value="ConA-like_dom_sf"/>
</dbReference>
<dbReference type="GO" id="GO:0004553">
    <property type="term" value="F:hydrolase activity, hydrolyzing O-glycosyl compounds"/>
    <property type="evidence" value="ECO:0007669"/>
    <property type="project" value="InterPro"/>
</dbReference>
<evidence type="ECO:0000256" key="3">
    <source>
        <dbReference type="SAM" id="MobiDB-lite"/>
    </source>
</evidence>
<protein>
    <recommendedName>
        <fullName evidence="5">GH16 domain-containing protein</fullName>
    </recommendedName>
</protein>
<evidence type="ECO:0000256" key="1">
    <source>
        <dbReference type="ARBA" id="ARBA00004609"/>
    </source>
</evidence>
<evidence type="ECO:0000313" key="6">
    <source>
        <dbReference type="EMBL" id="KAE8160982.1"/>
    </source>
</evidence>
<proteinExistence type="predicted"/>
<feature type="chain" id="PRO_5024946004" description="GH16 domain-containing protein" evidence="4">
    <location>
        <begin position="21"/>
        <end position="447"/>
    </location>
</feature>
<comment type="subcellular location">
    <subcellularLocation>
        <location evidence="1">Cell membrane</location>
        <topology evidence="1">Lipid-anchor</topology>
        <topology evidence="1">GPI-anchor</topology>
    </subcellularLocation>
</comment>
<name>A0A5N6UQS4_ASPTM</name>
<dbReference type="CDD" id="cd00413">
    <property type="entry name" value="Glyco_hydrolase_16"/>
    <property type="match status" value="1"/>
</dbReference>
<dbReference type="EMBL" id="ML738649">
    <property type="protein sequence ID" value="KAE8160982.1"/>
    <property type="molecule type" value="Genomic_DNA"/>
</dbReference>
<keyword evidence="2" id="KW-1003">Cell membrane</keyword>
<organism evidence="6 7">
    <name type="scientific">Aspergillus tamarii</name>
    <dbReference type="NCBI Taxonomy" id="41984"/>
    <lineage>
        <taxon>Eukaryota</taxon>
        <taxon>Fungi</taxon>
        <taxon>Dikarya</taxon>
        <taxon>Ascomycota</taxon>
        <taxon>Pezizomycotina</taxon>
        <taxon>Eurotiomycetes</taxon>
        <taxon>Eurotiomycetidae</taxon>
        <taxon>Eurotiales</taxon>
        <taxon>Aspergillaceae</taxon>
        <taxon>Aspergillus</taxon>
        <taxon>Aspergillus subgen. Circumdati</taxon>
    </lineage>
</organism>
<dbReference type="Gene3D" id="2.60.120.200">
    <property type="match status" value="1"/>
</dbReference>
<dbReference type="PROSITE" id="PS51762">
    <property type="entry name" value="GH16_2"/>
    <property type="match status" value="1"/>
</dbReference>
<evidence type="ECO:0000256" key="2">
    <source>
        <dbReference type="ARBA" id="ARBA00022475"/>
    </source>
</evidence>
<evidence type="ECO:0000259" key="5">
    <source>
        <dbReference type="PROSITE" id="PS51762"/>
    </source>
</evidence>
<evidence type="ECO:0000313" key="7">
    <source>
        <dbReference type="Proteomes" id="UP000326950"/>
    </source>
</evidence>
<dbReference type="PANTHER" id="PTHR38121">
    <property type="entry name" value="GH16 DOMAIN-CONTAINING PROTEIN"/>
    <property type="match status" value="1"/>
</dbReference>
<feature type="compositionally biased region" description="Basic and acidic residues" evidence="3">
    <location>
        <begin position="180"/>
        <end position="189"/>
    </location>
</feature>
<dbReference type="AlphaFoldDB" id="A0A5N6UQS4"/>
<gene>
    <name evidence="6" type="ORF">BDV40DRAFT_313451</name>
</gene>
<dbReference type="InterPro" id="IPR000757">
    <property type="entry name" value="Beta-glucanase-like"/>
</dbReference>
<feature type="region of interest" description="Disordered" evidence="3">
    <location>
        <begin position="173"/>
        <end position="195"/>
    </location>
</feature>
<keyword evidence="7" id="KW-1185">Reference proteome</keyword>
<dbReference type="Proteomes" id="UP000326950">
    <property type="component" value="Unassembled WGS sequence"/>
</dbReference>
<sequence>MKFNNLTLLPSLSLIPTTTTSPTPNPLSTNNTLCDCYIISGPDPGYFTNYHFWDFRNIPLPNITQQPTPTPLAVYTTLLLSNTPFINDWRPQTWTKTGTTELLPISNAETNVFIAPNPDPQSHVSPSPTYLLLQTTRHADHVSTAEIEFLGWNILHCSLRVRMRLMSKDAALGPKRIRPPNRDPQDRHWGKGRRRPIRHNIVPKGACVGLFTYHSKTCESDIEILTSDPPNVIHYSNQPDYDPISDTAIPGAGSMVNLSVPWTAWSTHRLDWFPDVSRWYAGEALQAVKAYGVPREPSTLVLNLWSDGGNWTGNLRAGESVFLGVEWIEMAFNVSSAAGEPAGRGEGLTRSRDRTVRRADFRDIASDVCRARSKTLEGDILKQENIRTGDEVGCPKACYISSAQINHVHVLMSIHPHVAMLYVHVSIKSGFCRQTQFNVICQELCFN</sequence>
<dbReference type="SUPFAM" id="SSF49899">
    <property type="entry name" value="Concanavalin A-like lectins/glucanases"/>
    <property type="match status" value="1"/>
</dbReference>
<evidence type="ECO:0000256" key="4">
    <source>
        <dbReference type="SAM" id="SignalP"/>
    </source>
</evidence>
<dbReference type="OrthoDB" id="4388755at2759"/>
<keyword evidence="4" id="KW-0732">Signal</keyword>
<accession>A0A5N6UQS4</accession>
<dbReference type="GO" id="GO:0005975">
    <property type="term" value="P:carbohydrate metabolic process"/>
    <property type="evidence" value="ECO:0007669"/>
    <property type="project" value="InterPro"/>
</dbReference>
<dbReference type="GO" id="GO:0005886">
    <property type="term" value="C:plasma membrane"/>
    <property type="evidence" value="ECO:0007669"/>
    <property type="project" value="UniProtKB-SubCell"/>
</dbReference>
<feature type="domain" description="GH16" evidence="5">
    <location>
        <begin position="53"/>
        <end position="336"/>
    </location>
</feature>
<keyword evidence="2" id="KW-0472">Membrane</keyword>
<feature type="signal peptide" evidence="4">
    <location>
        <begin position="1"/>
        <end position="20"/>
    </location>
</feature>
<dbReference type="PANTHER" id="PTHR38121:SF4">
    <property type="entry name" value="GH16 DOMAIN-CONTAINING PROTEIN-RELATED"/>
    <property type="match status" value="1"/>
</dbReference>
<reference evidence="6 7" key="1">
    <citation type="submission" date="2019-04" db="EMBL/GenBank/DDBJ databases">
        <title>Friends and foes A comparative genomics study of 23 Aspergillus species from section Flavi.</title>
        <authorList>
            <consortium name="DOE Joint Genome Institute"/>
            <person name="Kjaerbolling I."/>
            <person name="Vesth T."/>
            <person name="Frisvad J.C."/>
            <person name="Nybo J.L."/>
            <person name="Theobald S."/>
            <person name="Kildgaard S."/>
            <person name="Isbrandt T."/>
            <person name="Kuo A."/>
            <person name="Sato A."/>
            <person name="Lyhne E.K."/>
            <person name="Kogle M.E."/>
            <person name="Wiebenga A."/>
            <person name="Kun R.S."/>
            <person name="Lubbers R.J."/>
            <person name="Makela M.R."/>
            <person name="Barry K."/>
            <person name="Chovatia M."/>
            <person name="Clum A."/>
            <person name="Daum C."/>
            <person name="Haridas S."/>
            <person name="He G."/>
            <person name="LaButti K."/>
            <person name="Lipzen A."/>
            <person name="Mondo S."/>
            <person name="Riley R."/>
            <person name="Salamov A."/>
            <person name="Simmons B.A."/>
            <person name="Magnuson J.K."/>
            <person name="Henrissat B."/>
            <person name="Mortensen U.H."/>
            <person name="Larsen T.O."/>
            <person name="Devries R.P."/>
            <person name="Grigoriev I.V."/>
            <person name="Machida M."/>
            <person name="Baker S.E."/>
            <person name="Andersen M.R."/>
        </authorList>
    </citation>
    <scope>NUCLEOTIDE SEQUENCE [LARGE SCALE GENOMIC DNA]</scope>
    <source>
        <strain evidence="6 7">CBS 117626</strain>
    </source>
</reference>